<organism evidence="1 2">
    <name type="scientific">Penicillium capsulatum</name>
    <dbReference type="NCBI Taxonomy" id="69766"/>
    <lineage>
        <taxon>Eukaryota</taxon>
        <taxon>Fungi</taxon>
        <taxon>Dikarya</taxon>
        <taxon>Ascomycota</taxon>
        <taxon>Pezizomycotina</taxon>
        <taxon>Eurotiomycetes</taxon>
        <taxon>Eurotiomycetidae</taxon>
        <taxon>Eurotiales</taxon>
        <taxon>Aspergillaceae</taxon>
        <taxon>Penicillium</taxon>
    </lineage>
</organism>
<dbReference type="Proteomes" id="UP001146351">
    <property type="component" value="Unassembled WGS sequence"/>
</dbReference>
<sequence length="747" mass="85189">MSFGRHACRHALRPPACPSADHLWVSDDLLAATFRRFANGQRRHGSCVPGPLEARRRLAKRRNTVLASVGGGPPEDIACLFGRNGREHMKWSEQPWQRVHLESQDYSSYAVGTAEIPLPFYDGDSGPIEPSLLDLPPAPSSSTKHQSREQLLDDFLRGNYWTIEDARDKTRHLRIDLQREPKHSRQIFNRLLARSTEGLSDAVAFLDDPFLNTRGSGNYVAAVEFVQAKTKRLNRTAVLNSINRALELGLVPTDEICRIVNALPKFLVQRQKTLGAWDQKALLKHYNAMWKAIGRCNILGYRDLDKQIVDAWLTELLSIKCFRFAGDIIVATHDASSDYHWPSTLITTWLDAAGTHKINLHPSHLGAFLDRLHADYASRCIHDVTTLLALPDRESGKRNQLLEQWRECLLSVSNASAIASSDLWLDSPAAYLESTKSEVAFSARQDIILRLWSLRTLSRSQGPMYNQGPKATDRPIYLLFSLYETATQQSDGFFLADLLSGIQSLDLPYNHLLLLAVDVKLRKITTKTTRRTLEQLETSQITLSDAWADQSMYKGIRIFFHGTFEKMFRRLDLTSPSTVQDCLHLARVGDSRSVWSILRLLRNHMPFKICLHKAWVPIPHPDEKVLILYNPRPRDSETPDPHAAVDFIHQLAVTFSCCQHLTPSRSFHLIHWLYNYLRRHGGPVYPSLVRAMYHAGVVRYRREGRRVSPTQYEYILWIVRKFDGPDVVRELTAMPRIGQSSHNKHDS</sequence>
<dbReference type="EMBL" id="JAPQKO010000003">
    <property type="protein sequence ID" value="KAJ5173179.1"/>
    <property type="molecule type" value="Genomic_DNA"/>
</dbReference>
<keyword evidence="2" id="KW-1185">Reference proteome</keyword>
<reference evidence="1" key="1">
    <citation type="submission" date="2022-11" db="EMBL/GenBank/DDBJ databases">
        <authorList>
            <person name="Petersen C."/>
        </authorList>
    </citation>
    <scope>NUCLEOTIDE SEQUENCE</scope>
    <source>
        <strain evidence="1">IBT 21917</strain>
    </source>
</reference>
<comment type="caution">
    <text evidence="1">The sequence shown here is derived from an EMBL/GenBank/DDBJ whole genome shotgun (WGS) entry which is preliminary data.</text>
</comment>
<gene>
    <name evidence="1" type="ORF">N7492_005772</name>
</gene>
<accession>A0A9W9IC35</accession>
<evidence type="ECO:0000313" key="1">
    <source>
        <dbReference type="EMBL" id="KAJ5173179.1"/>
    </source>
</evidence>
<reference evidence="1" key="2">
    <citation type="journal article" date="2023" name="IMA Fungus">
        <title>Comparative genomic study of the Penicillium genus elucidates a diverse pangenome and 15 lateral gene transfer events.</title>
        <authorList>
            <person name="Petersen C."/>
            <person name="Sorensen T."/>
            <person name="Nielsen M.R."/>
            <person name="Sondergaard T.E."/>
            <person name="Sorensen J.L."/>
            <person name="Fitzpatrick D.A."/>
            <person name="Frisvad J.C."/>
            <person name="Nielsen K.L."/>
        </authorList>
    </citation>
    <scope>NUCLEOTIDE SEQUENCE</scope>
    <source>
        <strain evidence="1">IBT 21917</strain>
    </source>
</reference>
<dbReference type="AlphaFoldDB" id="A0A9W9IC35"/>
<evidence type="ECO:0000313" key="2">
    <source>
        <dbReference type="Proteomes" id="UP001146351"/>
    </source>
</evidence>
<name>A0A9W9IC35_9EURO</name>
<protein>
    <submittedName>
        <fullName evidence="1">Uncharacterized protein</fullName>
    </submittedName>
</protein>
<dbReference type="OrthoDB" id="2013972at2759"/>
<proteinExistence type="predicted"/>